<keyword evidence="2" id="KW-0805">Transcription regulation</keyword>
<proteinExistence type="inferred from homology"/>
<dbReference type="InterPro" id="IPR053932">
    <property type="entry name" value="GeBP-like_DBD"/>
</dbReference>
<feature type="domain" description="Glabrous enhancer-binding protein-like C-terminal" evidence="6">
    <location>
        <begin position="231"/>
        <end position="279"/>
    </location>
</feature>
<name>A0ABD0ZRL7_CARAN</name>
<feature type="compositionally biased region" description="Acidic residues" evidence="4">
    <location>
        <begin position="8"/>
        <end position="29"/>
    </location>
</feature>
<dbReference type="Pfam" id="PF22757">
    <property type="entry name" value="GeBP-like_C"/>
    <property type="match status" value="1"/>
</dbReference>
<dbReference type="InterPro" id="IPR007592">
    <property type="entry name" value="GEBP"/>
</dbReference>
<comment type="similarity">
    <text evidence="1">Belongs to the GeBP family.</text>
</comment>
<evidence type="ECO:0000256" key="4">
    <source>
        <dbReference type="SAM" id="MobiDB-lite"/>
    </source>
</evidence>
<protein>
    <submittedName>
        <fullName evidence="7">Transcription factor</fullName>
    </submittedName>
</protein>
<feature type="region of interest" description="Disordered" evidence="4">
    <location>
        <begin position="1"/>
        <end position="73"/>
    </location>
</feature>
<evidence type="ECO:0000256" key="2">
    <source>
        <dbReference type="ARBA" id="ARBA00023015"/>
    </source>
</evidence>
<accession>A0ABD0ZRL7</accession>
<sequence>MGMASSSNDEELETYEEDDYTIFSSEEDEPKNSKDEIPGSDEVPSKMKRRSEVTPTGKNSKRAKKTGEKRELFQNRWNEEDEIALLQGIIDLKDNTGKGPFEDRLGLIESVKKAISFEPNVRQYMDKIRHLKRKYVKKRRKGKFVKPHDLKCVDLSKFIWGEDEVNSDVVKSNGRLKKKKQDLFSSVNSSKVVKHGAEENSYVKDSQMVEEVEEEEGSKVVKGGVDVMNSDWFENSFLVGLVESLGVGSVKERWSLVPVESKKKLEDKLKLLQGKELECKKIEEMLKAKELECVRQRSDLLNELISVITQGS</sequence>
<dbReference type="Proteomes" id="UP001558713">
    <property type="component" value="Unassembled WGS sequence"/>
</dbReference>
<keyword evidence="3" id="KW-0804">Transcription</keyword>
<organism evidence="7 8">
    <name type="scientific">Cardamine amara subsp. amara</name>
    <dbReference type="NCBI Taxonomy" id="228776"/>
    <lineage>
        <taxon>Eukaryota</taxon>
        <taxon>Viridiplantae</taxon>
        <taxon>Streptophyta</taxon>
        <taxon>Embryophyta</taxon>
        <taxon>Tracheophyta</taxon>
        <taxon>Spermatophyta</taxon>
        <taxon>Magnoliopsida</taxon>
        <taxon>eudicotyledons</taxon>
        <taxon>Gunneridae</taxon>
        <taxon>Pentapetalae</taxon>
        <taxon>rosids</taxon>
        <taxon>malvids</taxon>
        <taxon>Brassicales</taxon>
        <taxon>Brassicaceae</taxon>
        <taxon>Cardamineae</taxon>
        <taxon>Cardamine</taxon>
    </lineage>
</organism>
<evidence type="ECO:0000256" key="1">
    <source>
        <dbReference type="ARBA" id="ARBA00010820"/>
    </source>
</evidence>
<dbReference type="PANTHER" id="PTHR31662">
    <property type="entry name" value="BNAANNG10740D PROTEIN-RELATED"/>
    <property type="match status" value="1"/>
</dbReference>
<dbReference type="Pfam" id="PF04504">
    <property type="entry name" value="GeBP-like_DBD"/>
    <property type="match status" value="1"/>
</dbReference>
<feature type="domain" description="Glabrous enhancer-binding protein-like DBD" evidence="5">
    <location>
        <begin position="73"/>
        <end position="161"/>
    </location>
</feature>
<evidence type="ECO:0000313" key="8">
    <source>
        <dbReference type="Proteomes" id="UP001558713"/>
    </source>
</evidence>
<evidence type="ECO:0000259" key="5">
    <source>
        <dbReference type="Pfam" id="PF04504"/>
    </source>
</evidence>
<dbReference type="PANTHER" id="PTHR31662:SF68">
    <property type="entry name" value="DNA-BINDING STOREKEEPER PROTEIN TRANSCRIPTIONAL REGULATOR-LIKE PROTEIN-RELATED"/>
    <property type="match status" value="1"/>
</dbReference>
<dbReference type="AlphaFoldDB" id="A0ABD0ZRL7"/>
<dbReference type="InterPro" id="IPR053933">
    <property type="entry name" value="GeBP-like_C"/>
</dbReference>
<reference evidence="7 8" key="1">
    <citation type="submission" date="2024-04" db="EMBL/GenBank/DDBJ databases">
        <title>Genome assembly C_amara_ONT_v2.</title>
        <authorList>
            <person name="Yant L."/>
            <person name="Moore C."/>
            <person name="Slenker M."/>
        </authorList>
    </citation>
    <scope>NUCLEOTIDE SEQUENCE [LARGE SCALE GENOMIC DNA]</scope>
    <source>
        <tissue evidence="7">Leaf</tissue>
    </source>
</reference>
<dbReference type="GO" id="GO:0010468">
    <property type="term" value="P:regulation of gene expression"/>
    <property type="evidence" value="ECO:0007669"/>
    <property type="project" value="UniProtKB-ARBA"/>
</dbReference>
<comment type="caution">
    <text evidence="7">The sequence shown here is derived from an EMBL/GenBank/DDBJ whole genome shotgun (WGS) entry which is preliminary data.</text>
</comment>
<keyword evidence="8" id="KW-1185">Reference proteome</keyword>
<evidence type="ECO:0000259" key="6">
    <source>
        <dbReference type="Pfam" id="PF22757"/>
    </source>
</evidence>
<evidence type="ECO:0000313" key="7">
    <source>
        <dbReference type="EMBL" id="KAL1197093.1"/>
    </source>
</evidence>
<gene>
    <name evidence="7" type="ORF">V5N11_001974</name>
</gene>
<dbReference type="EMBL" id="JBANAX010000695">
    <property type="protein sequence ID" value="KAL1197093.1"/>
    <property type="molecule type" value="Genomic_DNA"/>
</dbReference>
<evidence type="ECO:0000256" key="3">
    <source>
        <dbReference type="ARBA" id="ARBA00023163"/>
    </source>
</evidence>